<dbReference type="RefSeq" id="WP_034718562.1">
    <property type="nucleotide sequence ID" value="NZ_FOIX01000001.1"/>
</dbReference>
<dbReference type="OrthoDB" id="849114at2"/>
<dbReference type="KEGG" id="cant:NCTC13489_02446"/>
<gene>
    <name evidence="2" type="ORF">HY04_07185</name>
    <name evidence="3" type="ORF">NCTC13489_02446</name>
</gene>
<accession>A0A3S5EUX6</accession>
<keyword evidence="1" id="KW-0732">Signal</keyword>
<evidence type="ECO:0000313" key="3">
    <source>
        <dbReference type="EMBL" id="VEI00948.1"/>
    </source>
</evidence>
<evidence type="ECO:0000256" key="1">
    <source>
        <dbReference type="SAM" id="SignalP"/>
    </source>
</evidence>
<evidence type="ECO:0008006" key="6">
    <source>
        <dbReference type="Google" id="ProtNLM"/>
    </source>
</evidence>
<evidence type="ECO:0000313" key="2">
    <source>
        <dbReference type="EMBL" id="KEY18295.1"/>
    </source>
</evidence>
<dbReference type="InterPro" id="IPR025634">
    <property type="entry name" value="DUF4292"/>
</dbReference>
<keyword evidence="4" id="KW-1185">Reference proteome</keyword>
<dbReference type="STRING" id="266748.HY04_07185"/>
<feature type="chain" id="PRO_5018756476" description="DUF4292 domain-containing protein" evidence="1">
    <location>
        <begin position="23"/>
        <end position="264"/>
    </location>
</feature>
<proteinExistence type="predicted"/>
<protein>
    <recommendedName>
        <fullName evidence="6">DUF4292 domain-containing protein</fullName>
    </recommendedName>
</protein>
<dbReference type="Pfam" id="PF14125">
    <property type="entry name" value="DUF4292"/>
    <property type="match status" value="1"/>
</dbReference>
<evidence type="ECO:0000313" key="5">
    <source>
        <dbReference type="Proteomes" id="UP000270036"/>
    </source>
</evidence>
<reference evidence="3 5" key="2">
    <citation type="submission" date="2018-12" db="EMBL/GenBank/DDBJ databases">
        <authorList>
            <consortium name="Pathogen Informatics"/>
        </authorList>
    </citation>
    <scope>NUCLEOTIDE SEQUENCE [LARGE SCALE GENOMIC DNA]</scope>
    <source>
        <strain evidence="3 5">NCTC13489</strain>
    </source>
</reference>
<dbReference type="AlphaFoldDB" id="A0A3S5EUX6"/>
<evidence type="ECO:0000313" key="4">
    <source>
        <dbReference type="Proteomes" id="UP000028349"/>
    </source>
</evidence>
<sequence length="264" mass="29742">MKKYILAAAVIIMMVSCKTKTAVENPISTNSPIASNTAFFKTITEKTNFQQLKINSRITAETGKFIPPLDATIYIEKDKKVWINMIAIFLNVGRGLATPDGIKGYEKWNKTYIESDFSYLNGLLNVNFIDYGAFQNLLLGKTFIPVTAKDFKLTKNAQGYLLTSIKDLSFQSNGSSHEYSASLSYNNEMDLENVSLKKINASDELQVSYANWENFENNKLPKTVKIVIKGSKDSQILLENTKFESSKMDAPYSVPNNYKKTEIK</sequence>
<dbReference type="PROSITE" id="PS51257">
    <property type="entry name" value="PROKAR_LIPOPROTEIN"/>
    <property type="match status" value="1"/>
</dbReference>
<feature type="signal peptide" evidence="1">
    <location>
        <begin position="1"/>
        <end position="22"/>
    </location>
</feature>
<dbReference type="EMBL" id="LR134441">
    <property type="protein sequence ID" value="VEI00948.1"/>
    <property type="molecule type" value="Genomic_DNA"/>
</dbReference>
<name>A0A3S5EUX6_9FLAO</name>
<organism evidence="3 5">
    <name type="scientific">Kaistella antarctica</name>
    <dbReference type="NCBI Taxonomy" id="266748"/>
    <lineage>
        <taxon>Bacteria</taxon>
        <taxon>Pseudomonadati</taxon>
        <taxon>Bacteroidota</taxon>
        <taxon>Flavobacteriia</taxon>
        <taxon>Flavobacteriales</taxon>
        <taxon>Weeksellaceae</taxon>
        <taxon>Chryseobacterium group</taxon>
        <taxon>Kaistella</taxon>
    </lineage>
</organism>
<dbReference type="EMBL" id="JPEP01000002">
    <property type="protein sequence ID" value="KEY18295.1"/>
    <property type="molecule type" value="Genomic_DNA"/>
</dbReference>
<reference evidence="2 4" key="1">
    <citation type="submission" date="2014-07" db="EMBL/GenBank/DDBJ databases">
        <authorList>
            <person name="Pisani N.G."/>
            <person name="Newman J.D."/>
        </authorList>
    </citation>
    <scope>NUCLEOTIDE SEQUENCE [LARGE SCALE GENOMIC DNA]</scope>
    <source>
        <strain evidence="2 4">LMG 24720</strain>
    </source>
</reference>
<dbReference type="Proteomes" id="UP000270036">
    <property type="component" value="Chromosome"/>
</dbReference>
<dbReference type="Proteomes" id="UP000028349">
    <property type="component" value="Unassembled WGS sequence"/>
</dbReference>